<feature type="transmembrane region" description="Helical" evidence="9">
    <location>
        <begin position="103"/>
        <end position="121"/>
    </location>
</feature>
<keyword evidence="4" id="KW-0571">Peptide transport</keyword>
<name>A0A815JCP7_9BILA</name>
<dbReference type="GO" id="GO:0035673">
    <property type="term" value="F:oligopeptide transmembrane transporter activity"/>
    <property type="evidence" value="ECO:0007669"/>
    <property type="project" value="InterPro"/>
</dbReference>
<feature type="transmembrane region" description="Helical" evidence="9">
    <location>
        <begin position="204"/>
        <end position="223"/>
    </location>
</feature>
<accession>A0A815JCP7</accession>
<dbReference type="InterPro" id="IPR004648">
    <property type="entry name" value="Oligpept_transpt"/>
</dbReference>
<feature type="transmembrane region" description="Helical" evidence="9">
    <location>
        <begin position="385"/>
        <end position="407"/>
    </location>
</feature>
<dbReference type="AlphaFoldDB" id="A0A815JCP7"/>
<dbReference type="NCBIfam" id="TIGR00728">
    <property type="entry name" value="OPT_sfam"/>
    <property type="match status" value="1"/>
</dbReference>
<proteinExistence type="predicted"/>
<dbReference type="Proteomes" id="UP000663832">
    <property type="component" value="Unassembled WGS sequence"/>
</dbReference>
<feature type="transmembrane region" description="Helical" evidence="9">
    <location>
        <begin position="655"/>
        <end position="673"/>
    </location>
</feature>
<evidence type="ECO:0000256" key="6">
    <source>
        <dbReference type="ARBA" id="ARBA00022989"/>
    </source>
</evidence>
<feature type="transmembrane region" description="Helical" evidence="9">
    <location>
        <begin position="178"/>
        <end position="198"/>
    </location>
</feature>
<protein>
    <submittedName>
        <fullName evidence="11">Uncharacterized protein</fullName>
    </submittedName>
</protein>
<keyword evidence="6 9" id="KW-1133">Transmembrane helix</keyword>
<sequence length="769" mass="86782">MTDNLTPYDDIDQKVRPRSDSIYSNPGFLNEERNNPELTLLNDTLSSSATIEESPFVEVAINVSNTDDPTMPCVTVRSVFLGILLTCLMSFTIQFFAYRTSPIDVNIGIVILVSYLIGELLTRILPKSIFNITINSGPFTVKEHALITIMATSSVRTYEAMEALTVQRIYYNYYLSHFNSILFLLIMQFLSISISGILNRYLIWPAYMIWPKTLMSCSLIRALTHTDESNIGKSRWTSMSRANFFWLIFLFEFIYHWLPGYIFPILSFFSLICMIGPNNLIFSQITGANGLALGAFEFDWNAWVAYLDSPILTPFWAQMHILIGFILVAWIGAPLVYYLNIWDTEVAPIISNRAFDKDGYYFDANQILDDRLQLNKTAHHIHGDAYLTAGNIVAICFTFAGIAALIVHTGLMNIVKMLLCNCIGKTIQEQFRSTVSDKPNDIHAKLMLQYPTVPDWWYYIILLLTVLVAAIFCSHNGLMPIPVMLLTIVFLIVLVLPNGIITATTNMMLTGCALNDFITGIIIPGNPLGFLTFRVFSCACQNQIIVHLTSFKIGHYMKISPRVVFCSLILSSVISCIIHYITAIYLLNHVPKICSKSNLAWKCLNVENTHTASVVFGVVGAFRPGSKYFPILWAVPVGFVLPIITWCLWKKYPEIKWISYINFPILLLATANLPPAPTVTFPSWVIVGFIFNYIIYHHANDWWEKYAYIFSAAMSCGVALCSLVIFFVFDLRQTNTPSSLWRSGGSTGDGCPLASANYSGILPTWRQYL</sequence>
<evidence type="ECO:0000256" key="5">
    <source>
        <dbReference type="ARBA" id="ARBA00022927"/>
    </source>
</evidence>
<feature type="transmembrane region" description="Helical" evidence="9">
    <location>
        <begin position="79"/>
        <end position="97"/>
    </location>
</feature>
<evidence type="ECO:0000313" key="10">
    <source>
        <dbReference type="EMBL" id="CAF0933845.1"/>
    </source>
</evidence>
<feature type="transmembrane region" description="Helical" evidence="9">
    <location>
        <begin position="708"/>
        <end position="729"/>
    </location>
</feature>
<dbReference type="EMBL" id="CAJNOM010001424">
    <property type="protein sequence ID" value="CAF1607444.1"/>
    <property type="molecule type" value="Genomic_DNA"/>
</dbReference>
<comment type="subcellular location">
    <subcellularLocation>
        <location evidence="1">Membrane</location>
        <topology evidence="1">Multi-pass membrane protein</topology>
    </subcellularLocation>
</comment>
<dbReference type="EMBL" id="CAJNOM010000054">
    <property type="protein sequence ID" value="CAF0933845.1"/>
    <property type="molecule type" value="Genomic_DNA"/>
</dbReference>
<evidence type="ECO:0000256" key="7">
    <source>
        <dbReference type="ARBA" id="ARBA00023136"/>
    </source>
</evidence>
<dbReference type="GO" id="GO:0015031">
    <property type="term" value="P:protein transport"/>
    <property type="evidence" value="ECO:0007669"/>
    <property type="project" value="UniProtKB-KW"/>
</dbReference>
<dbReference type="Proteomes" id="UP000663877">
    <property type="component" value="Unassembled WGS sequence"/>
</dbReference>
<comment type="caution">
    <text evidence="11">The sequence shown here is derived from an EMBL/GenBank/DDBJ whole genome shotgun (WGS) entry which is preliminary data.</text>
</comment>
<feature type="transmembrane region" description="Helical" evidence="9">
    <location>
        <begin position="562"/>
        <end position="587"/>
    </location>
</feature>
<reference evidence="11" key="1">
    <citation type="submission" date="2021-02" db="EMBL/GenBank/DDBJ databases">
        <authorList>
            <person name="Nowell W R."/>
        </authorList>
    </citation>
    <scope>NUCLEOTIDE SEQUENCE</scope>
</reference>
<feature type="transmembrane region" description="Helical" evidence="9">
    <location>
        <begin position="315"/>
        <end position="339"/>
    </location>
</feature>
<organism evidence="11 14">
    <name type="scientific">Adineta steineri</name>
    <dbReference type="NCBI Taxonomy" id="433720"/>
    <lineage>
        <taxon>Eukaryota</taxon>
        <taxon>Metazoa</taxon>
        <taxon>Spiralia</taxon>
        <taxon>Gnathifera</taxon>
        <taxon>Rotifera</taxon>
        <taxon>Eurotatoria</taxon>
        <taxon>Bdelloidea</taxon>
        <taxon>Adinetida</taxon>
        <taxon>Adinetidae</taxon>
        <taxon>Adineta</taxon>
    </lineage>
</organism>
<keyword evidence="2" id="KW-0813">Transport</keyword>
<evidence type="ECO:0000256" key="8">
    <source>
        <dbReference type="SAM" id="MobiDB-lite"/>
    </source>
</evidence>
<dbReference type="PANTHER" id="PTHR22601">
    <property type="entry name" value="ISP4 LIKE PROTEIN"/>
    <property type="match status" value="1"/>
</dbReference>
<keyword evidence="5" id="KW-0653">Protein transport</keyword>
<keyword evidence="7 9" id="KW-0472">Membrane</keyword>
<feature type="transmembrane region" description="Helical" evidence="9">
    <location>
        <begin position="244"/>
        <end position="272"/>
    </location>
</feature>
<dbReference type="GO" id="GO:0016020">
    <property type="term" value="C:membrane"/>
    <property type="evidence" value="ECO:0007669"/>
    <property type="project" value="UniProtKB-SubCell"/>
</dbReference>
<dbReference type="NCBIfam" id="TIGR00727">
    <property type="entry name" value="ISP4_OPT"/>
    <property type="match status" value="1"/>
</dbReference>
<evidence type="ECO:0000256" key="2">
    <source>
        <dbReference type="ARBA" id="ARBA00022448"/>
    </source>
</evidence>
<evidence type="ECO:0000313" key="11">
    <source>
        <dbReference type="EMBL" id="CAF1380558.1"/>
    </source>
</evidence>
<evidence type="ECO:0000256" key="9">
    <source>
        <dbReference type="SAM" id="Phobius"/>
    </source>
</evidence>
<dbReference type="Pfam" id="PF03169">
    <property type="entry name" value="OPT"/>
    <property type="match status" value="1"/>
</dbReference>
<dbReference type="EMBL" id="CAJNOI010001082">
    <property type="protein sequence ID" value="CAF1380558.1"/>
    <property type="molecule type" value="Genomic_DNA"/>
</dbReference>
<feature type="transmembrane region" description="Helical" evidence="9">
    <location>
        <begin position="456"/>
        <end position="474"/>
    </location>
</feature>
<feature type="region of interest" description="Disordered" evidence="8">
    <location>
        <begin position="1"/>
        <end position="20"/>
    </location>
</feature>
<dbReference type="InterPro" id="IPR004813">
    <property type="entry name" value="OPT"/>
</dbReference>
<feature type="transmembrane region" description="Helical" evidence="9">
    <location>
        <begin position="628"/>
        <end position="648"/>
    </location>
</feature>
<evidence type="ECO:0000256" key="1">
    <source>
        <dbReference type="ARBA" id="ARBA00004141"/>
    </source>
</evidence>
<feature type="transmembrane region" description="Helical" evidence="9">
    <location>
        <begin position="679"/>
        <end position="696"/>
    </location>
</feature>
<feature type="transmembrane region" description="Helical" evidence="9">
    <location>
        <begin position="481"/>
        <end position="501"/>
    </location>
</feature>
<dbReference type="OrthoDB" id="9986677at2759"/>
<evidence type="ECO:0000313" key="13">
    <source>
        <dbReference type="Proteomes" id="UP000663832"/>
    </source>
</evidence>
<keyword evidence="13" id="KW-1185">Reference proteome</keyword>
<evidence type="ECO:0000256" key="3">
    <source>
        <dbReference type="ARBA" id="ARBA00022692"/>
    </source>
</evidence>
<evidence type="ECO:0000313" key="14">
    <source>
        <dbReference type="Proteomes" id="UP000663877"/>
    </source>
</evidence>
<evidence type="ECO:0000313" key="12">
    <source>
        <dbReference type="EMBL" id="CAF1607444.1"/>
    </source>
</evidence>
<gene>
    <name evidence="11" type="ORF">BJG266_LOCUS36545</name>
    <name evidence="10" type="ORF">QVE165_LOCUS11256</name>
    <name evidence="12" type="ORF">QVE165_LOCUS53529</name>
</gene>
<evidence type="ECO:0000256" key="4">
    <source>
        <dbReference type="ARBA" id="ARBA00022856"/>
    </source>
</evidence>
<keyword evidence="3 9" id="KW-0812">Transmembrane</keyword>